<reference evidence="7 8" key="1">
    <citation type="submission" date="2021-06" db="EMBL/GenBank/DDBJ databases">
        <authorList>
            <person name="Lee D.H."/>
        </authorList>
    </citation>
    <scope>NUCLEOTIDE SEQUENCE [LARGE SCALE GENOMIC DNA]</scope>
    <source>
        <strain evidence="7 8">MMS21-HV4-11</strain>
    </source>
</reference>
<evidence type="ECO:0000259" key="6">
    <source>
        <dbReference type="Pfam" id="PF00496"/>
    </source>
</evidence>
<dbReference type="InterPro" id="IPR030678">
    <property type="entry name" value="Peptide/Ni-bd"/>
</dbReference>
<dbReference type="InterPro" id="IPR039424">
    <property type="entry name" value="SBP_5"/>
</dbReference>
<dbReference type="Proteomes" id="UP000727907">
    <property type="component" value="Unassembled WGS sequence"/>
</dbReference>
<evidence type="ECO:0000313" key="7">
    <source>
        <dbReference type="EMBL" id="MBU8876631.1"/>
    </source>
</evidence>
<dbReference type="RefSeq" id="WP_216965576.1">
    <property type="nucleotide sequence ID" value="NZ_JAHOPB010000002.1"/>
</dbReference>
<comment type="caution">
    <text evidence="7">The sequence shown here is derived from an EMBL/GenBank/DDBJ whole genome shotgun (WGS) entry which is preliminary data.</text>
</comment>
<protein>
    <recommendedName>
        <fullName evidence="6">Solute-binding protein family 5 domain-containing protein</fullName>
    </recommendedName>
</protein>
<evidence type="ECO:0000256" key="4">
    <source>
        <dbReference type="ARBA" id="ARBA00022729"/>
    </source>
</evidence>
<name>A0ABS6IPV3_9HYPH</name>
<dbReference type="InterPro" id="IPR000914">
    <property type="entry name" value="SBP_5_dom"/>
</dbReference>
<proteinExistence type="inferred from homology"/>
<evidence type="ECO:0000256" key="3">
    <source>
        <dbReference type="ARBA" id="ARBA00022448"/>
    </source>
</evidence>
<organism evidence="7 8">
    <name type="scientific">Reyranella humidisoli</name>
    <dbReference type="NCBI Taxonomy" id="2849149"/>
    <lineage>
        <taxon>Bacteria</taxon>
        <taxon>Pseudomonadati</taxon>
        <taxon>Pseudomonadota</taxon>
        <taxon>Alphaproteobacteria</taxon>
        <taxon>Hyphomicrobiales</taxon>
        <taxon>Reyranellaceae</taxon>
        <taxon>Reyranella</taxon>
    </lineage>
</organism>
<dbReference type="PANTHER" id="PTHR30290">
    <property type="entry name" value="PERIPLASMIC BINDING COMPONENT OF ABC TRANSPORTER"/>
    <property type="match status" value="1"/>
</dbReference>
<evidence type="ECO:0000256" key="2">
    <source>
        <dbReference type="ARBA" id="ARBA00005695"/>
    </source>
</evidence>
<feature type="domain" description="Solute-binding protein family 5" evidence="6">
    <location>
        <begin position="69"/>
        <end position="441"/>
    </location>
</feature>
<keyword evidence="4 5" id="KW-0732">Signal</keyword>
<gene>
    <name evidence="7" type="ORF">KQ910_22850</name>
</gene>
<accession>A0ABS6IPV3</accession>
<dbReference type="PIRSF" id="PIRSF002741">
    <property type="entry name" value="MppA"/>
    <property type="match status" value="1"/>
</dbReference>
<feature type="signal peptide" evidence="5">
    <location>
        <begin position="1"/>
        <end position="25"/>
    </location>
</feature>
<comment type="similarity">
    <text evidence="2">Belongs to the bacterial solute-binding protein 5 family.</text>
</comment>
<dbReference type="PANTHER" id="PTHR30290:SF9">
    <property type="entry name" value="OLIGOPEPTIDE-BINDING PROTEIN APPA"/>
    <property type="match status" value="1"/>
</dbReference>
<feature type="chain" id="PRO_5045678770" description="Solute-binding protein family 5 domain-containing protein" evidence="5">
    <location>
        <begin position="26"/>
        <end position="527"/>
    </location>
</feature>
<evidence type="ECO:0000313" key="8">
    <source>
        <dbReference type="Proteomes" id="UP000727907"/>
    </source>
</evidence>
<comment type="subcellular location">
    <subcellularLocation>
        <location evidence="1">Periplasm</location>
    </subcellularLocation>
</comment>
<dbReference type="EMBL" id="JAHOPB010000002">
    <property type="protein sequence ID" value="MBU8876631.1"/>
    <property type="molecule type" value="Genomic_DNA"/>
</dbReference>
<evidence type="ECO:0000256" key="5">
    <source>
        <dbReference type="SAM" id="SignalP"/>
    </source>
</evidence>
<keyword evidence="3" id="KW-0813">Transport</keyword>
<dbReference type="Pfam" id="PF00496">
    <property type="entry name" value="SBP_bac_5"/>
    <property type="match status" value="1"/>
</dbReference>
<sequence>MIKGATGAVLALVLGWCALAMPASAQIFVNIRSQDAPKYDPHNNTSSGMGHPMFMMGDTLVALDWDLKKVHPLLAKSWTISDDRLTYTFALRGDVTFCSGKKFTAADVIYSFTRLADPSARWPFYWRLGEIDSLTAPDPYTLVYKLKRPHSELLVDLTNFAATIINKDNVEALGADFGVKGFDGTGPLCWESWQPRKELVLKRHDAYKWGPTGVYANKGPVKYEKMIWRIVPEETTRIATMLSGQADFCHWNPLQAIETFKKAPNLAVYEPTADFAMFYWGLKSTRENMQDKRVRQALAHLVDREEINKAIFFGQAETARSLVHPKALDFEPATLDVLTKRDHEKSKKLLDEAGWTMGADGFRHKDGKKLELLMYSYTVGQNPKLSEVLQGAARTVGIDIKIQTWDPTVFFQKIAQQDYDIWTLSVPYTSAGDQMYLYYHSKNRPVPNRMMWNDAETDRILDAGRTATNDADREKFFKEIQRRVHDEALMIPAAHSRLFLVAKKSIKNVRSHGIYSAALYKGLDVQP</sequence>
<evidence type="ECO:0000256" key="1">
    <source>
        <dbReference type="ARBA" id="ARBA00004418"/>
    </source>
</evidence>
<keyword evidence="8" id="KW-1185">Reference proteome</keyword>